<gene>
    <name evidence="3" type="ORF">Q4521_02930</name>
</gene>
<dbReference type="SMART" id="SM00448">
    <property type="entry name" value="REC"/>
    <property type="match status" value="1"/>
</dbReference>
<dbReference type="InterPro" id="IPR052893">
    <property type="entry name" value="TCS_response_regulator"/>
</dbReference>
<feature type="modified residue" description="4-aspartylphosphate" evidence="1">
    <location>
        <position position="68"/>
    </location>
</feature>
<sequence>MPQVRPLTILLAEDNIDHAELIVETLKEFNIGNDIKHVTNGEQVLDYLQSKPPFDAATYSKPDLILLDLKMPRLDGKGTLQQIRQLNGYKNTPVVMVSTSSTDADIDECYNLGANSYITKPLQFEEFTRKIRELNLYWVLTAELPSSPAK</sequence>
<reference evidence="3" key="1">
    <citation type="submission" date="2023-07" db="EMBL/GenBank/DDBJ databases">
        <title>Genome content predicts the carbon catabolic preferences of heterotrophic bacteria.</title>
        <authorList>
            <person name="Gralka M."/>
        </authorList>
    </citation>
    <scope>NUCLEOTIDE SEQUENCE</scope>
    <source>
        <strain evidence="3">I3M17_2</strain>
    </source>
</reference>
<dbReference type="PANTHER" id="PTHR44520">
    <property type="entry name" value="RESPONSE REGULATOR RCP1-RELATED"/>
    <property type="match status" value="1"/>
</dbReference>
<evidence type="ECO:0000256" key="1">
    <source>
        <dbReference type="PROSITE-ProRule" id="PRU00169"/>
    </source>
</evidence>
<evidence type="ECO:0000313" key="4">
    <source>
        <dbReference type="Proteomes" id="UP001169760"/>
    </source>
</evidence>
<comment type="caution">
    <text evidence="3">The sequence shown here is derived from an EMBL/GenBank/DDBJ whole genome shotgun (WGS) entry which is preliminary data.</text>
</comment>
<feature type="domain" description="Response regulatory" evidence="2">
    <location>
        <begin position="8"/>
        <end position="135"/>
    </location>
</feature>
<dbReference type="Proteomes" id="UP001169760">
    <property type="component" value="Unassembled WGS sequence"/>
</dbReference>
<dbReference type="RefSeq" id="WP_216063787.1">
    <property type="nucleotide sequence ID" value="NZ_JAHKPP010000023.1"/>
</dbReference>
<dbReference type="CDD" id="cd17557">
    <property type="entry name" value="REC_Rcp-like"/>
    <property type="match status" value="1"/>
</dbReference>
<dbReference type="Pfam" id="PF00072">
    <property type="entry name" value="Response_reg"/>
    <property type="match status" value="1"/>
</dbReference>
<organism evidence="3 4">
    <name type="scientific">Saccharophagus degradans</name>
    <dbReference type="NCBI Taxonomy" id="86304"/>
    <lineage>
        <taxon>Bacteria</taxon>
        <taxon>Pseudomonadati</taxon>
        <taxon>Pseudomonadota</taxon>
        <taxon>Gammaproteobacteria</taxon>
        <taxon>Cellvibrionales</taxon>
        <taxon>Cellvibrionaceae</taxon>
        <taxon>Saccharophagus</taxon>
    </lineage>
</organism>
<keyword evidence="1" id="KW-0597">Phosphoprotein</keyword>
<protein>
    <submittedName>
        <fullName evidence="3">Response regulator</fullName>
    </submittedName>
</protein>
<name>A0AAW7X3J0_9GAMM</name>
<proteinExistence type="predicted"/>
<accession>A0AAW7X3J0</accession>
<dbReference type="InterPro" id="IPR001789">
    <property type="entry name" value="Sig_transdc_resp-reg_receiver"/>
</dbReference>
<evidence type="ECO:0000313" key="3">
    <source>
        <dbReference type="EMBL" id="MDO6421417.1"/>
    </source>
</evidence>
<evidence type="ECO:0000259" key="2">
    <source>
        <dbReference type="PROSITE" id="PS50110"/>
    </source>
</evidence>
<dbReference type="GO" id="GO:0000160">
    <property type="term" value="P:phosphorelay signal transduction system"/>
    <property type="evidence" value="ECO:0007669"/>
    <property type="project" value="InterPro"/>
</dbReference>
<dbReference type="PROSITE" id="PS50110">
    <property type="entry name" value="RESPONSE_REGULATORY"/>
    <property type="match status" value="1"/>
</dbReference>
<dbReference type="EMBL" id="JAUOPB010000002">
    <property type="protein sequence ID" value="MDO6421417.1"/>
    <property type="molecule type" value="Genomic_DNA"/>
</dbReference>
<dbReference type="AlphaFoldDB" id="A0AAW7X3J0"/>